<dbReference type="EMBL" id="CP013107">
    <property type="protein sequence ID" value="APG90938.1"/>
    <property type="molecule type" value="Genomic_DNA"/>
</dbReference>
<evidence type="ECO:0008006" key="5">
    <source>
        <dbReference type="Google" id="ProtNLM"/>
    </source>
</evidence>
<dbReference type="InterPro" id="IPR041255">
    <property type="entry name" value="LpxI_N"/>
</dbReference>
<dbReference type="InterPro" id="IPR010415">
    <property type="entry name" value="LpxI_C"/>
</dbReference>
<dbReference type="STRING" id="194963.SAMCFNEI73_Ch1637"/>
<dbReference type="Pfam" id="PF17930">
    <property type="entry name" value="LpxI_N"/>
    <property type="match status" value="1"/>
</dbReference>
<gene>
    <name evidence="3" type="ORF">SAMCFNEI73_Ch1637</name>
</gene>
<dbReference type="Proteomes" id="UP000182306">
    <property type="component" value="Chromosome"/>
</dbReference>
<organism evidence="3 4">
    <name type="scientific">Sinorhizobium americanum</name>
    <dbReference type="NCBI Taxonomy" id="194963"/>
    <lineage>
        <taxon>Bacteria</taxon>
        <taxon>Pseudomonadati</taxon>
        <taxon>Pseudomonadota</taxon>
        <taxon>Alphaproteobacteria</taxon>
        <taxon>Hyphomicrobiales</taxon>
        <taxon>Rhizobiaceae</taxon>
        <taxon>Sinorhizobium/Ensifer group</taxon>
        <taxon>Sinorhizobium</taxon>
    </lineage>
</organism>
<name>A0A1L3LLG4_9HYPH</name>
<dbReference type="InterPro" id="IPR043167">
    <property type="entry name" value="LpxI_C_sf"/>
</dbReference>
<keyword evidence="4" id="KW-1185">Reference proteome</keyword>
<dbReference type="Pfam" id="PF06230">
    <property type="entry name" value="LpxI_C"/>
    <property type="match status" value="1"/>
</dbReference>
<feature type="domain" description="LpxI C-terminal" evidence="1">
    <location>
        <begin position="150"/>
        <end position="284"/>
    </location>
</feature>
<reference evidence="3 4" key="1">
    <citation type="submission" date="2015-10" db="EMBL/GenBank/DDBJ databases">
        <title>Genomic differences between typical nodule nitrogen-fixing rhizobial strains and those coming from bean seeds.</title>
        <authorList>
            <person name="Peralta H."/>
            <person name="Aguilar-Vera A."/>
            <person name="Diaz R."/>
            <person name="Mora Y."/>
            <person name="Martinez-Batallar G."/>
            <person name="Salazar E."/>
            <person name="Vargas-Lagunas C."/>
            <person name="Encarnacion S."/>
            <person name="Girard L."/>
            <person name="Mora J."/>
        </authorList>
    </citation>
    <scope>NUCLEOTIDE SEQUENCE [LARGE SCALE GENOMIC DNA]</scope>
    <source>
        <strain evidence="3 4">CFNEI 73</strain>
    </source>
</reference>
<evidence type="ECO:0000259" key="1">
    <source>
        <dbReference type="Pfam" id="PF06230"/>
    </source>
</evidence>
<evidence type="ECO:0000259" key="2">
    <source>
        <dbReference type="Pfam" id="PF17930"/>
    </source>
</evidence>
<dbReference type="AlphaFoldDB" id="A0A1L3LLG4"/>
<protein>
    <recommendedName>
        <fullName evidence="5">DUF1009 domain-containing protein</fullName>
    </recommendedName>
</protein>
<dbReference type="Gene3D" id="3.40.140.80">
    <property type="match status" value="1"/>
</dbReference>
<accession>A0A1L3LLG4</accession>
<sequence length="296" mass="30651">MKAMPASPLPNSSGRLAIIAGAGALPHHVAEAARRQGEDPFIIALSREADGDWSGFDHATLAIGDFAAISKAFASEGIDRVVLSGSVRRRPDWRDIRPTLKTLAKVPSVLRTLVSGGDDAVLRMAMELIEASGARVIGAHEVVPGLLANAGPIGENAPNDEDRRDIEAGIAAANALGALDVGQGAVAVGGRVVALEGAEGTDAMLARVAELKADGRLSNRRRGVLVKLCKPQQDERADLPSIGPSTVAGAAAAGLAGIAVEAGRALVLERSTVIETANRRGLFVLGIERDARERAR</sequence>
<dbReference type="InterPro" id="IPR053174">
    <property type="entry name" value="LpxI"/>
</dbReference>
<dbReference type="PANTHER" id="PTHR39962:SF1">
    <property type="entry name" value="LPXI FAMILY PROTEIN"/>
    <property type="match status" value="1"/>
</dbReference>
<evidence type="ECO:0000313" key="3">
    <source>
        <dbReference type="EMBL" id="APG90938.1"/>
    </source>
</evidence>
<evidence type="ECO:0000313" key="4">
    <source>
        <dbReference type="Proteomes" id="UP000182306"/>
    </source>
</evidence>
<dbReference type="KEGG" id="same:SAMCFNEI73_Ch1637"/>
<proteinExistence type="predicted"/>
<feature type="domain" description="LpxI N-terminal" evidence="2">
    <location>
        <begin position="15"/>
        <end position="146"/>
    </location>
</feature>
<dbReference type="PANTHER" id="PTHR39962">
    <property type="entry name" value="BLL4848 PROTEIN"/>
    <property type="match status" value="1"/>
</dbReference>
<dbReference type="Gene3D" id="3.40.50.20">
    <property type="match status" value="1"/>
</dbReference>